<protein>
    <submittedName>
        <fullName evidence="1">Uncharacterized protein</fullName>
    </submittedName>
</protein>
<dbReference type="Proteomes" id="UP001597302">
    <property type="component" value="Unassembled WGS sequence"/>
</dbReference>
<proteinExistence type="predicted"/>
<keyword evidence="2" id="KW-1185">Reference proteome</keyword>
<organism evidence="1 2">
    <name type="scientific">Paracoccus nototheniae</name>
    <dbReference type="NCBI Taxonomy" id="2489002"/>
    <lineage>
        <taxon>Bacteria</taxon>
        <taxon>Pseudomonadati</taxon>
        <taxon>Pseudomonadota</taxon>
        <taxon>Alphaproteobacteria</taxon>
        <taxon>Rhodobacterales</taxon>
        <taxon>Paracoccaceae</taxon>
        <taxon>Paracoccus</taxon>
    </lineage>
</organism>
<accession>A0ABW4E0D8</accession>
<gene>
    <name evidence="1" type="ORF">ACFQ5P_19260</name>
</gene>
<dbReference type="EMBL" id="JBHTOQ010000057">
    <property type="protein sequence ID" value="MFD1483437.1"/>
    <property type="molecule type" value="Genomic_DNA"/>
</dbReference>
<evidence type="ECO:0000313" key="2">
    <source>
        <dbReference type="Proteomes" id="UP001597302"/>
    </source>
</evidence>
<comment type="caution">
    <text evidence="1">The sequence shown here is derived from an EMBL/GenBank/DDBJ whole genome shotgun (WGS) entry which is preliminary data.</text>
</comment>
<sequence>MFGLFKKHSKAAQDLPRYQDVYETMLYRTPPDVPKGVLPTIYAFRVKDPSLSPDPRPDFVLLETDEEIQEWQQAMAGSVVLNEDGHITDEPLLRWNDIPSLLTADDEIVATYLPVADDANWPALAVQAHPFDTAVTTKPARDRYYFAQNKVVGFL</sequence>
<dbReference type="RefSeq" id="WP_131576530.1">
    <property type="nucleotide sequence ID" value="NZ_CBCSAJ010000054.1"/>
</dbReference>
<evidence type="ECO:0000313" key="1">
    <source>
        <dbReference type="EMBL" id="MFD1483437.1"/>
    </source>
</evidence>
<name>A0ABW4E0D8_9RHOB</name>
<reference evidence="2" key="1">
    <citation type="journal article" date="2019" name="Int. J. Syst. Evol. Microbiol.">
        <title>The Global Catalogue of Microorganisms (GCM) 10K type strain sequencing project: providing services to taxonomists for standard genome sequencing and annotation.</title>
        <authorList>
            <consortium name="The Broad Institute Genomics Platform"/>
            <consortium name="The Broad Institute Genome Sequencing Center for Infectious Disease"/>
            <person name="Wu L."/>
            <person name="Ma J."/>
        </authorList>
    </citation>
    <scope>NUCLEOTIDE SEQUENCE [LARGE SCALE GENOMIC DNA]</scope>
    <source>
        <strain evidence="2">CCM 8875</strain>
    </source>
</reference>